<accession>A0A3Q8CZ74</accession>
<keyword evidence="2" id="KW-1185">Reference proteome</keyword>
<reference evidence="1 2" key="1">
    <citation type="submission" date="2016-11" db="EMBL/GenBank/DDBJ databases">
        <title>Interaction between Lactobacillus species and yeast in water kefir.</title>
        <authorList>
            <person name="Behr J."/>
            <person name="Xu D."/>
            <person name="Vogel R.F."/>
        </authorList>
    </citation>
    <scope>NUCLEOTIDE SEQUENCE [LARGE SCALE GENOMIC DNA]</scope>
    <source>
        <strain evidence="1 2">TMW 1.1827</strain>
    </source>
</reference>
<dbReference type="RefSeq" id="WP_148126559.1">
    <property type="nucleotide sequence ID" value="NZ_CP018180.1"/>
</dbReference>
<organism evidence="1 2">
    <name type="scientific">Liquorilactobacillus nagelii</name>
    <dbReference type="NCBI Taxonomy" id="82688"/>
    <lineage>
        <taxon>Bacteria</taxon>
        <taxon>Bacillati</taxon>
        <taxon>Bacillota</taxon>
        <taxon>Bacilli</taxon>
        <taxon>Lactobacillales</taxon>
        <taxon>Lactobacillaceae</taxon>
        <taxon>Liquorilactobacillus</taxon>
    </lineage>
</organism>
<dbReference type="EMBL" id="CP018180">
    <property type="protein sequence ID" value="AUJ31909.1"/>
    <property type="molecule type" value="Genomic_DNA"/>
</dbReference>
<name>A0A3Q8CZ74_9LACO</name>
<dbReference type="Proteomes" id="UP000324497">
    <property type="component" value="Chromosome"/>
</dbReference>
<dbReference type="KEGG" id="lng:BSQ50_04650"/>
<proteinExistence type="predicted"/>
<gene>
    <name evidence="1" type="ORF">BSQ50_04650</name>
</gene>
<evidence type="ECO:0000313" key="1">
    <source>
        <dbReference type="EMBL" id="AUJ31909.1"/>
    </source>
</evidence>
<dbReference type="AlphaFoldDB" id="A0A3Q8CZ74"/>
<protein>
    <submittedName>
        <fullName evidence="1">Uncharacterized protein</fullName>
    </submittedName>
</protein>
<evidence type="ECO:0000313" key="2">
    <source>
        <dbReference type="Proteomes" id="UP000324497"/>
    </source>
</evidence>
<sequence>MTNQFQAKQDSLQALADQIRKDIEFINHHKVDYPFLAQTVDEDLSWLQKITAETNLIDRQKLGEFYDIFIYQLRFLFDSRPSLETLERLEDLLDETFKQLHPYAS</sequence>